<dbReference type="PROSITE" id="PS50893">
    <property type="entry name" value="ABC_TRANSPORTER_2"/>
    <property type="match status" value="1"/>
</dbReference>
<evidence type="ECO:0000256" key="8">
    <source>
        <dbReference type="ARBA" id="ARBA00023065"/>
    </source>
</evidence>
<evidence type="ECO:0000256" key="9">
    <source>
        <dbReference type="ARBA" id="ARBA00023136"/>
    </source>
</evidence>
<organism evidence="11 12">
    <name type="scientific">Caproiciproducens faecalis</name>
    <dbReference type="NCBI Taxonomy" id="2820301"/>
    <lineage>
        <taxon>Bacteria</taxon>
        <taxon>Bacillati</taxon>
        <taxon>Bacillota</taxon>
        <taxon>Clostridia</taxon>
        <taxon>Eubacteriales</taxon>
        <taxon>Acutalibacteraceae</taxon>
        <taxon>Caproiciproducens</taxon>
    </lineage>
</organism>
<keyword evidence="5" id="KW-0547">Nucleotide-binding</keyword>
<comment type="caution">
    <text evidence="11">The sequence shown here is derived from an EMBL/GenBank/DDBJ whole genome shotgun (WGS) entry which is preliminary data.</text>
</comment>
<keyword evidence="9" id="KW-0472">Membrane</keyword>
<evidence type="ECO:0000256" key="5">
    <source>
        <dbReference type="ARBA" id="ARBA00022741"/>
    </source>
</evidence>
<evidence type="ECO:0000256" key="4">
    <source>
        <dbReference type="ARBA" id="ARBA00022496"/>
    </source>
</evidence>
<dbReference type="InterPro" id="IPR003439">
    <property type="entry name" value="ABC_transporter-like_ATP-bd"/>
</dbReference>
<keyword evidence="7" id="KW-0408">Iron</keyword>
<evidence type="ECO:0000256" key="7">
    <source>
        <dbReference type="ARBA" id="ARBA00023004"/>
    </source>
</evidence>
<keyword evidence="12" id="KW-1185">Reference proteome</keyword>
<dbReference type="SMART" id="SM00382">
    <property type="entry name" value="AAA"/>
    <property type="match status" value="1"/>
</dbReference>
<evidence type="ECO:0000256" key="2">
    <source>
        <dbReference type="ARBA" id="ARBA00022448"/>
    </source>
</evidence>
<proteinExistence type="predicted"/>
<protein>
    <submittedName>
        <fullName evidence="11">ABC transporter ATP-binding protein</fullName>
    </submittedName>
</protein>
<evidence type="ECO:0000256" key="1">
    <source>
        <dbReference type="ARBA" id="ARBA00004202"/>
    </source>
</evidence>
<keyword evidence="3" id="KW-1003">Cell membrane</keyword>
<keyword evidence="8" id="KW-0406">Ion transport</keyword>
<gene>
    <name evidence="11" type="ORF">J5W02_00580</name>
</gene>
<accession>A0ABS7DJL1</accession>
<evidence type="ECO:0000256" key="3">
    <source>
        <dbReference type="ARBA" id="ARBA00022475"/>
    </source>
</evidence>
<keyword evidence="4" id="KW-0410">Iron transport</keyword>
<evidence type="ECO:0000259" key="10">
    <source>
        <dbReference type="PROSITE" id="PS50893"/>
    </source>
</evidence>
<dbReference type="Gene3D" id="3.40.50.300">
    <property type="entry name" value="P-loop containing nucleotide triphosphate hydrolases"/>
    <property type="match status" value="1"/>
</dbReference>
<dbReference type="PANTHER" id="PTHR42771">
    <property type="entry name" value="IRON(3+)-HYDROXAMATE IMPORT ATP-BINDING PROTEIN FHUC"/>
    <property type="match status" value="1"/>
</dbReference>
<reference evidence="11 12" key="1">
    <citation type="submission" date="2021-03" db="EMBL/GenBank/DDBJ databases">
        <title>Caproiciproducens sp. nov. isolated from feces of cow.</title>
        <authorList>
            <person name="Choi J.-Y."/>
        </authorList>
    </citation>
    <scope>NUCLEOTIDE SEQUENCE [LARGE SCALE GENOMIC DNA]</scope>
    <source>
        <strain evidence="11 12">AGMB10547</strain>
    </source>
</reference>
<dbReference type="InterPro" id="IPR003593">
    <property type="entry name" value="AAA+_ATPase"/>
</dbReference>
<dbReference type="InterPro" id="IPR051535">
    <property type="entry name" value="Siderophore_ABC-ATPase"/>
</dbReference>
<dbReference type="PANTHER" id="PTHR42771:SF2">
    <property type="entry name" value="IRON(3+)-HYDROXAMATE IMPORT ATP-BINDING PROTEIN FHUC"/>
    <property type="match status" value="1"/>
</dbReference>
<dbReference type="CDD" id="cd03214">
    <property type="entry name" value="ABC_Iron-Siderophores_B12_Hemin"/>
    <property type="match status" value="1"/>
</dbReference>
<evidence type="ECO:0000256" key="6">
    <source>
        <dbReference type="ARBA" id="ARBA00022840"/>
    </source>
</evidence>
<keyword evidence="6 11" id="KW-0067">ATP-binding</keyword>
<dbReference type="SUPFAM" id="SSF52540">
    <property type="entry name" value="P-loop containing nucleoside triphosphate hydrolases"/>
    <property type="match status" value="1"/>
</dbReference>
<dbReference type="EMBL" id="JAGFNZ010000001">
    <property type="protein sequence ID" value="MBW7571296.1"/>
    <property type="molecule type" value="Genomic_DNA"/>
</dbReference>
<dbReference type="Pfam" id="PF00005">
    <property type="entry name" value="ABC_tran"/>
    <property type="match status" value="1"/>
</dbReference>
<dbReference type="Proteomes" id="UP000719942">
    <property type="component" value="Unassembled WGS sequence"/>
</dbReference>
<name>A0ABS7DJL1_9FIRM</name>
<comment type="subcellular location">
    <subcellularLocation>
        <location evidence="1">Cell membrane</location>
        <topology evidence="1">Peripheral membrane protein</topology>
    </subcellularLocation>
</comment>
<dbReference type="InterPro" id="IPR027417">
    <property type="entry name" value="P-loop_NTPase"/>
</dbReference>
<feature type="domain" description="ABC transporter" evidence="10">
    <location>
        <begin position="2"/>
        <end position="236"/>
    </location>
</feature>
<evidence type="ECO:0000313" key="12">
    <source>
        <dbReference type="Proteomes" id="UP000719942"/>
    </source>
</evidence>
<keyword evidence="2" id="KW-0813">Transport</keyword>
<dbReference type="GO" id="GO:0005524">
    <property type="term" value="F:ATP binding"/>
    <property type="evidence" value="ECO:0007669"/>
    <property type="project" value="UniProtKB-KW"/>
</dbReference>
<evidence type="ECO:0000313" key="11">
    <source>
        <dbReference type="EMBL" id="MBW7571296.1"/>
    </source>
</evidence>
<dbReference type="RefSeq" id="WP_219938510.1">
    <property type="nucleotide sequence ID" value="NZ_JAGFNZ010000001.1"/>
</dbReference>
<sequence length="272" mass="30538">MLRLENVSAGYGKVPVISNINAEFEKGRITTIIGPNGSGKSTLLKAIVSLCEVQQGTVYLKGENREKIGDRKFAQQVSYLPQSHTAGAITVGRMVLHGRFPYLSYPRHYGKEDYECCRRAMERIGILSLRDKKVDELSGGQRQKVYLAMALSGETDVFLFDEPTTYLDIRYQLELLHLMEQLKEQGKTVVTVLHDLDTAMRVSDSILVMQNGKIVEKGTAQEIQSSGIIEKVFQITAQSFVDHEGKKHFYFEQKTSLPPSFNIIQKGSENDG</sequence>